<reference evidence="1" key="2">
    <citation type="journal article" date="2015" name="Data Brief">
        <title>Shoot transcriptome of the giant reed, Arundo donax.</title>
        <authorList>
            <person name="Barrero R.A."/>
            <person name="Guerrero F.D."/>
            <person name="Moolhuijzen P."/>
            <person name="Goolsby J.A."/>
            <person name="Tidwell J."/>
            <person name="Bellgard S.E."/>
            <person name="Bellgard M.I."/>
        </authorList>
    </citation>
    <scope>NUCLEOTIDE SEQUENCE</scope>
    <source>
        <tissue evidence="1">Shoot tissue taken approximately 20 cm above the soil surface</tissue>
    </source>
</reference>
<name>A0A0A9EA29_ARUDO</name>
<proteinExistence type="predicted"/>
<dbReference type="AlphaFoldDB" id="A0A0A9EA29"/>
<protein>
    <submittedName>
        <fullName evidence="1">Uncharacterized protein</fullName>
    </submittedName>
</protein>
<organism evidence="1">
    <name type="scientific">Arundo donax</name>
    <name type="common">Giant reed</name>
    <name type="synonym">Donax arundinaceus</name>
    <dbReference type="NCBI Taxonomy" id="35708"/>
    <lineage>
        <taxon>Eukaryota</taxon>
        <taxon>Viridiplantae</taxon>
        <taxon>Streptophyta</taxon>
        <taxon>Embryophyta</taxon>
        <taxon>Tracheophyta</taxon>
        <taxon>Spermatophyta</taxon>
        <taxon>Magnoliopsida</taxon>
        <taxon>Liliopsida</taxon>
        <taxon>Poales</taxon>
        <taxon>Poaceae</taxon>
        <taxon>PACMAD clade</taxon>
        <taxon>Arundinoideae</taxon>
        <taxon>Arundineae</taxon>
        <taxon>Arundo</taxon>
    </lineage>
</organism>
<evidence type="ECO:0000313" key="1">
    <source>
        <dbReference type="EMBL" id="JAD96906.1"/>
    </source>
</evidence>
<reference evidence="1" key="1">
    <citation type="submission" date="2014-09" db="EMBL/GenBank/DDBJ databases">
        <authorList>
            <person name="Magalhaes I.L.F."/>
            <person name="Oliveira U."/>
            <person name="Santos F.R."/>
            <person name="Vidigal T.H.D.A."/>
            <person name="Brescovit A.D."/>
            <person name="Santos A.J."/>
        </authorList>
    </citation>
    <scope>NUCLEOTIDE SEQUENCE</scope>
    <source>
        <tissue evidence="1">Shoot tissue taken approximately 20 cm above the soil surface</tissue>
    </source>
</reference>
<dbReference type="EMBL" id="GBRH01200989">
    <property type="protein sequence ID" value="JAD96906.1"/>
    <property type="molecule type" value="Transcribed_RNA"/>
</dbReference>
<sequence>MTSKICFLELVLVIRCRFTIFVFVDNLQKAASNLLAHK</sequence>
<accession>A0A0A9EA29</accession>